<sequence length="108" mass="11741">MTPTLPDTLTNAVLAAISDASFSVDIPKLSPDLWDRVCILTPENKAENERLEFLGDALMDACFGIDLYEKLPDGTPFMYTVSNAHPNGWSWRLIIGCSPEGTPLGSSP</sequence>
<name>A0A2R6S5S1_9APHY</name>
<dbReference type="STRING" id="98765.A0A2R6S5S1"/>
<dbReference type="PROSITE" id="PS00517">
    <property type="entry name" value="RNASE_3_1"/>
    <property type="match status" value="1"/>
</dbReference>
<dbReference type="SUPFAM" id="SSF69065">
    <property type="entry name" value="RNase III domain-like"/>
    <property type="match status" value="1"/>
</dbReference>
<protein>
    <recommendedName>
        <fullName evidence="1">RNase III domain-containing protein</fullName>
    </recommendedName>
</protein>
<organism evidence="2 3">
    <name type="scientific">Hermanssonia centrifuga</name>
    <dbReference type="NCBI Taxonomy" id="98765"/>
    <lineage>
        <taxon>Eukaryota</taxon>
        <taxon>Fungi</taxon>
        <taxon>Dikarya</taxon>
        <taxon>Basidiomycota</taxon>
        <taxon>Agaricomycotina</taxon>
        <taxon>Agaricomycetes</taxon>
        <taxon>Polyporales</taxon>
        <taxon>Meruliaceae</taxon>
        <taxon>Hermanssonia</taxon>
    </lineage>
</organism>
<gene>
    <name evidence="2" type="ORF">PHLCEN_2v539</name>
</gene>
<dbReference type="Gene3D" id="1.10.1520.10">
    <property type="entry name" value="Ribonuclease III domain"/>
    <property type="match status" value="1"/>
</dbReference>
<evidence type="ECO:0000313" key="3">
    <source>
        <dbReference type="Proteomes" id="UP000186601"/>
    </source>
</evidence>
<dbReference type="GO" id="GO:0006396">
    <property type="term" value="P:RNA processing"/>
    <property type="evidence" value="ECO:0007669"/>
    <property type="project" value="InterPro"/>
</dbReference>
<dbReference type="InterPro" id="IPR000999">
    <property type="entry name" value="RNase_III_dom"/>
</dbReference>
<keyword evidence="3" id="KW-1185">Reference proteome</keyword>
<dbReference type="EMBL" id="MLYV02000034">
    <property type="protein sequence ID" value="PSS37612.1"/>
    <property type="molecule type" value="Genomic_DNA"/>
</dbReference>
<dbReference type="PROSITE" id="PS50142">
    <property type="entry name" value="RNASE_3_2"/>
    <property type="match status" value="1"/>
</dbReference>
<evidence type="ECO:0000259" key="1">
    <source>
        <dbReference type="PROSITE" id="PS50142"/>
    </source>
</evidence>
<dbReference type="InterPro" id="IPR036389">
    <property type="entry name" value="RNase_III_sf"/>
</dbReference>
<comment type="caution">
    <text evidence="2">The sequence shown here is derived from an EMBL/GenBank/DDBJ whole genome shotgun (WGS) entry which is preliminary data.</text>
</comment>
<dbReference type="OrthoDB" id="416741at2759"/>
<dbReference type="AlphaFoldDB" id="A0A2R6S5S1"/>
<reference evidence="2 3" key="1">
    <citation type="submission" date="2018-02" db="EMBL/GenBank/DDBJ databases">
        <title>Genome sequence of the basidiomycete white-rot fungus Phlebia centrifuga.</title>
        <authorList>
            <person name="Granchi Z."/>
            <person name="Peng M."/>
            <person name="de Vries R.P."/>
            <person name="Hilden K."/>
            <person name="Makela M.R."/>
            <person name="Grigoriev I."/>
            <person name="Riley R."/>
        </authorList>
    </citation>
    <scope>NUCLEOTIDE SEQUENCE [LARGE SCALE GENOMIC DNA]</scope>
    <source>
        <strain evidence="2 3">FBCC195</strain>
    </source>
</reference>
<dbReference type="GO" id="GO:0004525">
    <property type="term" value="F:ribonuclease III activity"/>
    <property type="evidence" value="ECO:0007669"/>
    <property type="project" value="InterPro"/>
</dbReference>
<feature type="domain" description="RNase III" evidence="1">
    <location>
        <begin position="44"/>
        <end position="73"/>
    </location>
</feature>
<evidence type="ECO:0000313" key="2">
    <source>
        <dbReference type="EMBL" id="PSS37612.1"/>
    </source>
</evidence>
<dbReference type="Proteomes" id="UP000186601">
    <property type="component" value="Unassembled WGS sequence"/>
</dbReference>
<proteinExistence type="predicted"/>
<accession>A0A2R6S5S1</accession>